<dbReference type="PANTHER" id="PTHR11092:SF0">
    <property type="entry name" value="EPIMERASE FAMILY PROTEIN SDR39U1"/>
    <property type="match status" value="1"/>
</dbReference>
<dbReference type="Pfam" id="PF08338">
    <property type="entry name" value="DUF1731"/>
    <property type="match status" value="1"/>
</dbReference>
<comment type="caution">
    <text evidence="4">The sequence shown here is derived from an EMBL/GenBank/DDBJ whole genome shotgun (WGS) entry which is preliminary data.</text>
</comment>
<dbReference type="NCBIfam" id="TIGR01777">
    <property type="entry name" value="yfcH"/>
    <property type="match status" value="1"/>
</dbReference>
<protein>
    <submittedName>
        <fullName evidence="4">TIGR01777 family protein</fullName>
    </submittedName>
</protein>
<evidence type="ECO:0000256" key="1">
    <source>
        <dbReference type="ARBA" id="ARBA00009353"/>
    </source>
</evidence>
<dbReference type="Gene3D" id="3.40.50.720">
    <property type="entry name" value="NAD(P)-binding Rossmann-like Domain"/>
    <property type="match status" value="1"/>
</dbReference>
<proteinExistence type="inferred from homology"/>
<reference evidence="4 5" key="1">
    <citation type="submission" date="2016-06" db="EMBL/GenBank/DDBJ databases">
        <title>Draft genome of Moraxella atlantae CCUG 59586.</title>
        <authorList>
            <person name="Salva-Serra F."/>
            <person name="Engstrom-Jakobsson H."/>
            <person name="Thorell K."/>
            <person name="Gonzales-Siles L."/>
            <person name="Karlsson R."/>
            <person name="Boulund F."/>
            <person name="Engstrand L."/>
            <person name="Kristiansson E."/>
            <person name="Moore E."/>
        </authorList>
    </citation>
    <scope>NUCLEOTIDE SEQUENCE [LARGE SCALE GENOMIC DNA]</scope>
    <source>
        <strain evidence="4 5">CCUG 59586</strain>
    </source>
</reference>
<evidence type="ECO:0000259" key="3">
    <source>
        <dbReference type="Pfam" id="PF08338"/>
    </source>
</evidence>
<feature type="domain" description="DUF1731" evidence="3">
    <location>
        <begin position="262"/>
        <end position="306"/>
    </location>
</feature>
<dbReference type="InterPro" id="IPR013549">
    <property type="entry name" value="DUF1731"/>
</dbReference>
<dbReference type="InterPro" id="IPR001509">
    <property type="entry name" value="Epimerase_deHydtase"/>
</dbReference>
<dbReference type="EMBL" id="LZNA01000053">
    <property type="protein sequence ID" value="OBX77139.1"/>
    <property type="molecule type" value="Genomic_DNA"/>
</dbReference>
<dbReference type="AlphaFoldDB" id="A0A1B8QBQ1"/>
<sequence>MDILITGGSGFLGTALTHALKHCGIDGNTVNVTWVSRSPIQEQQRDIADAVISYDDLARTDKYYAVIINLAGAGIADSRWTDTRKQQLFASRLQPTQAVVDYIARMGDKPKLLVSGSAIGWYGAQDETDTTALTERHAPVKADFAHEICAVWEKLALSVQGIVPVAIVRTGVVIDPNGGMVGRLVMPFKLGLGGKLSNGKQVMSWISRHDWVRAVVFIITQNARQPLDHQQIYNLTNPKPVTNAEFTKAMGQWLHRPTLATLPAFVVKTLFGEMATLLLDGQKVVPQALLAQGFVFDDNTVLQALAKK</sequence>
<dbReference type="InterPro" id="IPR010099">
    <property type="entry name" value="SDR39U1"/>
</dbReference>
<accession>A0A1B8QBQ1</accession>
<dbReference type="RefSeq" id="WP_067337977.1">
    <property type="nucleotide sequence ID" value="NZ_LZNA01000053.1"/>
</dbReference>
<evidence type="ECO:0000313" key="5">
    <source>
        <dbReference type="Proteomes" id="UP000092616"/>
    </source>
</evidence>
<dbReference type="Pfam" id="PF01370">
    <property type="entry name" value="Epimerase"/>
    <property type="match status" value="1"/>
</dbReference>
<dbReference type="SUPFAM" id="SSF51735">
    <property type="entry name" value="NAD(P)-binding Rossmann-fold domains"/>
    <property type="match status" value="1"/>
</dbReference>
<organism evidence="4 5">
    <name type="scientific">Faucicola atlantae</name>
    <dbReference type="NCBI Taxonomy" id="34059"/>
    <lineage>
        <taxon>Bacteria</taxon>
        <taxon>Pseudomonadati</taxon>
        <taxon>Pseudomonadota</taxon>
        <taxon>Gammaproteobacteria</taxon>
        <taxon>Moraxellales</taxon>
        <taxon>Moraxellaceae</taxon>
        <taxon>Faucicola</taxon>
    </lineage>
</organism>
<comment type="similarity">
    <text evidence="1">Belongs to the NAD(P)-dependent epimerase/dehydratase family. SDR39U1 subfamily.</text>
</comment>
<dbReference type="InterPro" id="IPR036291">
    <property type="entry name" value="NAD(P)-bd_dom_sf"/>
</dbReference>
<name>A0A1B8QBQ1_9GAMM</name>
<keyword evidence="5" id="KW-1185">Reference proteome</keyword>
<evidence type="ECO:0000313" key="4">
    <source>
        <dbReference type="EMBL" id="OBX77139.1"/>
    </source>
</evidence>
<evidence type="ECO:0000259" key="2">
    <source>
        <dbReference type="Pfam" id="PF01370"/>
    </source>
</evidence>
<gene>
    <name evidence="4" type="ORF">A9306_09835</name>
</gene>
<dbReference type="Proteomes" id="UP000092616">
    <property type="component" value="Unassembled WGS sequence"/>
</dbReference>
<dbReference type="PANTHER" id="PTHR11092">
    <property type="entry name" value="SUGAR NUCLEOTIDE EPIMERASE RELATED"/>
    <property type="match status" value="1"/>
</dbReference>
<feature type="domain" description="NAD-dependent epimerase/dehydratase" evidence="2">
    <location>
        <begin position="3"/>
        <end position="234"/>
    </location>
</feature>